<feature type="transmembrane region" description="Helical" evidence="2">
    <location>
        <begin position="706"/>
        <end position="724"/>
    </location>
</feature>
<evidence type="ECO:0000313" key="4">
    <source>
        <dbReference type="Proteomes" id="UP000030745"/>
    </source>
</evidence>
<evidence type="ECO:0000313" key="3">
    <source>
        <dbReference type="EMBL" id="KDO21046.1"/>
    </source>
</evidence>
<dbReference type="OrthoDB" id="78800at2759"/>
<feature type="transmembrane region" description="Helical" evidence="2">
    <location>
        <begin position="1669"/>
        <end position="1690"/>
    </location>
</feature>
<sequence>MPRNAPRAKVTVQSLGPHHDTLSPPPKLPAIFGLTYVLGSIGLGGYYLWLLAPSFANDLWWASYNLSGHQALLIDIANAALATHGHGVLDLLSASMPKTYNVTPSFTRVHPTYARRLVLSERTSIEDAIAGLRTLSASWSMRLSTQLCFVDFQRRFHVAHTSARQARCVAKYAANGAVYYESMLRNLEWHLFQIAWGNYFEIGIQSGLLESADGRQWLDTTSTAFNATSISEEIAYWKSSGLERFELQWQNRWTTGVSETMTVENALGWRQAYAVKSVPRATGPWTTLVMNWLPYNDLWVLATINRSAIAGTSNYFNANLSASRPAIDLQAWSGFLAPSGPCDVLRLEIGPMPSIDMYYIAPPTSLVQLYRGFHAALQGEMTASVAHAIEALPNVVLHPVPPSWVAPGRLFHGGNPTCYTGTGKPFVQESFEFHDACAQSVPLAMTSEALPLLFAAYAYQFASVAAPCALQSSAQCATALGAAASIVQSLPRDESVATVIADVVRTDVGLMQFASDDGVFQLLRHGLLDEGGSAGWPFFGWRALYDWVEGTREVVSFQGDASTVVLLSAAYTGDLYSTSGGSQNVPHATEGMWYVVLYTSWMLLLVAALCWWRAFGIQFHVRSINLYRFNRVVGAVWIGRPLLLLRGGTALLLLSTAPTEMVLQHGYTSFVSSPRPFLVAAVLAGEATWMTYVLNDVLLLIASKLAAVYAPMSCALVWLIYVLLELAVPLRMTGTLDRTCQATDVDFALSCESGAVRIGSVDRLVVLLCIQLGAVVVAMVMSLANYMRSRNRRCDTKITPVLLSQAPLELSGAADCFLVTRTTSDAMWCVDKVTAIMCGLYGYARLGREKTFDLKLWVILDDLHPTSTEKLLRAPQLTLAPRLLLRTAPLTDVDSSMQRAAPVHDPALVETASTVFSVLQRALNERVMAVIGVLFVVASMAGSVSYLSVSRVNLANDLGWATFNMTGAHAFIANWFNEQLVLGASNVGSSFRLDSGGVAATTFYGLSTAAVVSPANFGARLQYTELHTQVAATIAALRSSDGCDAPWIFTQYCYVDFNRTWSMATSSARQQRCRSMTKNGAVYLASILRNVEWTSFRDCWGDAFDMAIGKALMASMEGQAWLSTTASQPHGSVVDEAFYWASYGITSYTTHYAIRNALGVVYPFTLQYLNGSMQVDFQSTFKMYWSLATDWTLVCHNASLLAGKSWVVGSSVYAFANHSMQDALAQHGTIALPLTNVFTAATTTLGPFGSVDMMYMVPPMAVLDDVRALLSAIRGALAASESAQRDFLAIQPVDAVRPVPKAWAALHVNSFGGSILCPQTGDSGDQRIVAGLINLFSYSIACSSNGIYTQVQPSREFIVLSTLLANLSERGTNLPDICTQDGGHQAHCERYLAASVAFVSAHVASLDMDAISSRSIQRIQALKIELMQYVGDNKSAPMRVLHRNILDANDPAFYVFGWWYLCDWLFGTREVVSFQGDVHTLNLLSEYLTPFSEDVVSWQFPITLANYARAGALYVTVVMITISSLVFVYFVLSRGRIEGWNMMELSRVGAIVWVGRPLLLVRGLTAITVLSTATLELQRSQSLRFAATLLAAAEVTWLVAVVNDVGLIATHGYAFYYATPNSILAWTTVFMLTRISPVTHAASIAKSCAIVRVDYQVVCSSATIVIGDLVRLVTLLGIVLCANMTSYALIRHVCSAPKLTHDSLFLSAGAKFLFTDEHWVHDGVYYLDRASAVLNGILTFRRARVIYALDIKVWRIFAIAVPETRTVPTNRRLARAARYALPLTD</sequence>
<gene>
    <name evidence="3" type="ORF">SPRG_13837</name>
</gene>
<feature type="transmembrane region" description="Helical" evidence="2">
    <location>
        <begin position="1585"/>
        <end position="1602"/>
    </location>
</feature>
<dbReference type="OMA" id="PNSILAW"/>
<feature type="transmembrane region" description="Helical" evidence="2">
    <location>
        <begin position="1511"/>
        <end position="1532"/>
    </location>
</feature>
<feature type="transmembrane region" description="Helical" evidence="2">
    <location>
        <begin position="1553"/>
        <end position="1573"/>
    </location>
</feature>
<feature type="transmembrane region" description="Helical" evidence="2">
    <location>
        <begin position="764"/>
        <end position="784"/>
    </location>
</feature>
<keyword evidence="2" id="KW-0472">Membrane</keyword>
<dbReference type="EMBL" id="KK583296">
    <property type="protein sequence ID" value="KDO21046.1"/>
    <property type="molecule type" value="Genomic_DNA"/>
</dbReference>
<dbReference type="KEGG" id="spar:SPRG_13837"/>
<accession>A0A067C3A9</accession>
<name>A0A067C3A9_SAPPC</name>
<keyword evidence="2" id="KW-1133">Transmembrane helix</keyword>
<evidence type="ECO:0000256" key="1">
    <source>
        <dbReference type="SAM" id="MobiDB-lite"/>
    </source>
</evidence>
<organism evidence="3 4">
    <name type="scientific">Saprolegnia parasitica (strain CBS 223.65)</name>
    <dbReference type="NCBI Taxonomy" id="695850"/>
    <lineage>
        <taxon>Eukaryota</taxon>
        <taxon>Sar</taxon>
        <taxon>Stramenopiles</taxon>
        <taxon>Oomycota</taxon>
        <taxon>Saprolegniomycetes</taxon>
        <taxon>Saprolegniales</taxon>
        <taxon>Saprolegniaceae</taxon>
        <taxon>Saprolegnia</taxon>
    </lineage>
</organism>
<feature type="transmembrane region" description="Helical" evidence="2">
    <location>
        <begin position="1614"/>
        <end position="1633"/>
    </location>
</feature>
<dbReference type="VEuPathDB" id="FungiDB:SPRG_13837"/>
<protein>
    <submittedName>
        <fullName evidence="3">Uncharacterized protein</fullName>
    </submittedName>
</protein>
<feature type="transmembrane region" description="Helical" evidence="2">
    <location>
        <begin position="677"/>
        <end position="694"/>
    </location>
</feature>
<dbReference type="Proteomes" id="UP000030745">
    <property type="component" value="Unassembled WGS sequence"/>
</dbReference>
<evidence type="ECO:0000256" key="2">
    <source>
        <dbReference type="SAM" id="Phobius"/>
    </source>
</evidence>
<feature type="region of interest" description="Disordered" evidence="1">
    <location>
        <begin position="1"/>
        <end position="21"/>
    </location>
</feature>
<feature type="transmembrane region" description="Helical" evidence="2">
    <location>
        <begin position="28"/>
        <end position="49"/>
    </location>
</feature>
<keyword evidence="4" id="KW-1185">Reference proteome</keyword>
<dbReference type="RefSeq" id="XP_012208226.1">
    <property type="nucleotide sequence ID" value="XM_012352836.1"/>
</dbReference>
<proteinExistence type="predicted"/>
<feature type="transmembrane region" description="Helical" evidence="2">
    <location>
        <begin position="592"/>
        <end position="612"/>
    </location>
</feature>
<feature type="transmembrane region" description="Helical" evidence="2">
    <location>
        <begin position="632"/>
        <end position="657"/>
    </location>
</feature>
<dbReference type="GeneID" id="24135683"/>
<feature type="transmembrane region" description="Helical" evidence="2">
    <location>
        <begin position="927"/>
        <end position="947"/>
    </location>
</feature>
<reference evidence="3 4" key="1">
    <citation type="journal article" date="2013" name="PLoS Genet.">
        <title>Distinctive expansion of potential virulence genes in the genome of the oomycete fish pathogen Saprolegnia parasitica.</title>
        <authorList>
            <person name="Jiang R.H."/>
            <person name="de Bruijn I."/>
            <person name="Haas B.J."/>
            <person name="Belmonte R."/>
            <person name="Lobach L."/>
            <person name="Christie J."/>
            <person name="van den Ackerveken G."/>
            <person name="Bottin A."/>
            <person name="Bulone V."/>
            <person name="Diaz-Moreno S.M."/>
            <person name="Dumas B."/>
            <person name="Fan L."/>
            <person name="Gaulin E."/>
            <person name="Govers F."/>
            <person name="Grenville-Briggs L.J."/>
            <person name="Horner N.R."/>
            <person name="Levin J.Z."/>
            <person name="Mammella M."/>
            <person name="Meijer H.J."/>
            <person name="Morris P."/>
            <person name="Nusbaum C."/>
            <person name="Oome S."/>
            <person name="Phillips A.J."/>
            <person name="van Rooyen D."/>
            <person name="Rzeszutek E."/>
            <person name="Saraiva M."/>
            <person name="Secombes C.J."/>
            <person name="Seidl M.F."/>
            <person name="Snel B."/>
            <person name="Stassen J.H."/>
            <person name="Sykes S."/>
            <person name="Tripathy S."/>
            <person name="van den Berg H."/>
            <person name="Vega-Arreguin J.C."/>
            <person name="Wawra S."/>
            <person name="Young S.K."/>
            <person name="Zeng Q."/>
            <person name="Dieguez-Uribeondo J."/>
            <person name="Russ C."/>
            <person name="Tyler B.M."/>
            <person name="van West P."/>
        </authorList>
    </citation>
    <scope>NUCLEOTIDE SEQUENCE [LARGE SCALE GENOMIC DNA]</scope>
    <source>
        <strain evidence="3 4">CBS 223.65</strain>
    </source>
</reference>
<keyword evidence="2" id="KW-0812">Transmembrane</keyword>